<feature type="region of interest" description="Disordered" evidence="1">
    <location>
        <begin position="180"/>
        <end position="310"/>
    </location>
</feature>
<evidence type="ECO:0000256" key="1">
    <source>
        <dbReference type="SAM" id="MobiDB-lite"/>
    </source>
</evidence>
<keyword evidence="3" id="KW-1185">Reference proteome</keyword>
<feature type="compositionally biased region" description="Low complexity" evidence="1">
    <location>
        <begin position="237"/>
        <end position="259"/>
    </location>
</feature>
<dbReference type="Proteomes" id="UP001163823">
    <property type="component" value="Chromosome 3"/>
</dbReference>
<gene>
    <name evidence="2" type="ORF">O6P43_007192</name>
</gene>
<evidence type="ECO:0000313" key="2">
    <source>
        <dbReference type="EMBL" id="KAJ7977592.1"/>
    </source>
</evidence>
<dbReference type="InterPro" id="IPR038823">
    <property type="entry name" value="MED2_plant"/>
</dbReference>
<dbReference type="KEGG" id="qsa:O6P43_007192"/>
<feature type="compositionally biased region" description="Polar residues" evidence="1">
    <location>
        <begin position="182"/>
        <end position="226"/>
    </location>
</feature>
<dbReference type="PANTHER" id="PTHR36407">
    <property type="entry name" value="MEDIATOR-ASSOCIATED PROTEIN 2"/>
    <property type="match status" value="1"/>
</dbReference>
<evidence type="ECO:0000313" key="3">
    <source>
        <dbReference type="Proteomes" id="UP001163823"/>
    </source>
</evidence>
<dbReference type="AlphaFoldDB" id="A0AAD7Q9U4"/>
<accession>A0AAD7Q9U4</accession>
<feature type="compositionally biased region" description="Polar residues" evidence="1">
    <location>
        <begin position="270"/>
        <end position="280"/>
    </location>
</feature>
<protein>
    <submittedName>
        <fullName evidence="2">Mediator-associated protein 2</fullName>
    </submittedName>
</protein>
<name>A0AAD7Q9U4_QUISA</name>
<comment type="caution">
    <text evidence="2">The sequence shown here is derived from an EMBL/GenBank/DDBJ whole genome shotgun (WGS) entry which is preliminary data.</text>
</comment>
<reference evidence="2" key="1">
    <citation type="journal article" date="2023" name="Science">
        <title>Elucidation of the pathway for biosynthesis of saponin adjuvants from the soapbark tree.</title>
        <authorList>
            <person name="Reed J."/>
            <person name="Orme A."/>
            <person name="El-Demerdash A."/>
            <person name="Owen C."/>
            <person name="Martin L.B.B."/>
            <person name="Misra R.C."/>
            <person name="Kikuchi S."/>
            <person name="Rejzek M."/>
            <person name="Martin A.C."/>
            <person name="Harkess A."/>
            <person name="Leebens-Mack J."/>
            <person name="Louveau T."/>
            <person name="Stephenson M.J."/>
            <person name="Osbourn A."/>
        </authorList>
    </citation>
    <scope>NUCLEOTIDE SEQUENCE</scope>
    <source>
        <strain evidence="2">S10</strain>
    </source>
</reference>
<feature type="compositionally biased region" description="Low complexity" evidence="1">
    <location>
        <begin position="281"/>
        <end position="294"/>
    </location>
</feature>
<sequence length="310" mass="33721">MISLTFFSLNHNYIVSCHCTQLFSSVICSYCIVAMNKSAKVSSSIVSLLNFWQEVPLLLVDGMDVSVKEAYSCPPEFEADAKEPLLDLSLTDSTELWLLQLPYSQDSLADIDGKEFSLILHHDGLLGSFEGLSGKQYDVVSCASQEPDATVFLSSATKGKTVGKISRRVSLVHYPDPKELENVNSSKTRQCQNSSGTMLTKSSSYFPLQSSKARSSQSEHAASTQGSRHKSSLSEAGEPSKPSKGSSSKSNMSEGQSSQETSSRRRGHQPSRSTDQSTQYSGRGRSSANSSMSSEHSDGGKSKKKLKRKK</sequence>
<proteinExistence type="predicted"/>
<dbReference type="EMBL" id="JARAOO010000003">
    <property type="protein sequence ID" value="KAJ7977592.1"/>
    <property type="molecule type" value="Genomic_DNA"/>
</dbReference>
<organism evidence="2 3">
    <name type="scientific">Quillaja saponaria</name>
    <name type="common">Soap bark tree</name>
    <dbReference type="NCBI Taxonomy" id="32244"/>
    <lineage>
        <taxon>Eukaryota</taxon>
        <taxon>Viridiplantae</taxon>
        <taxon>Streptophyta</taxon>
        <taxon>Embryophyta</taxon>
        <taxon>Tracheophyta</taxon>
        <taxon>Spermatophyta</taxon>
        <taxon>Magnoliopsida</taxon>
        <taxon>eudicotyledons</taxon>
        <taxon>Gunneridae</taxon>
        <taxon>Pentapetalae</taxon>
        <taxon>rosids</taxon>
        <taxon>fabids</taxon>
        <taxon>Fabales</taxon>
        <taxon>Quillajaceae</taxon>
        <taxon>Quillaja</taxon>
    </lineage>
</organism>
<dbReference type="PANTHER" id="PTHR36407:SF1">
    <property type="entry name" value="MEDIATOR-ASSOCIATED PROTEIN 2"/>
    <property type="match status" value="1"/>
</dbReference>